<accession>A0ABQ2D8M8</accession>
<dbReference type="SUPFAM" id="SSF54593">
    <property type="entry name" value="Glyoxalase/Bleomycin resistance protein/Dihydroxybiphenyl dioxygenase"/>
    <property type="match status" value="2"/>
</dbReference>
<evidence type="ECO:0000313" key="3">
    <source>
        <dbReference type="Proteomes" id="UP000632222"/>
    </source>
</evidence>
<gene>
    <name evidence="2" type="ORF">GCM10008938_39840</name>
</gene>
<dbReference type="RefSeq" id="WP_229684883.1">
    <property type="nucleotide sequence ID" value="NZ_BMOD01000021.1"/>
</dbReference>
<dbReference type="Pfam" id="PF00903">
    <property type="entry name" value="Glyoxalase"/>
    <property type="match status" value="1"/>
</dbReference>
<reference evidence="3" key="1">
    <citation type="journal article" date="2019" name="Int. J. Syst. Evol. Microbiol.">
        <title>The Global Catalogue of Microorganisms (GCM) 10K type strain sequencing project: providing services to taxonomists for standard genome sequencing and annotation.</title>
        <authorList>
            <consortium name="The Broad Institute Genomics Platform"/>
            <consortium name="The Broad Institute Genome Sequencing Center for Infectious Disease"/>
            <person name="Wu L."/>
            <person name="Ma J."/>
        </authorList>
    </citation>
    <scope>NUCLEOTIDE SEQUENCE [LARGE SCALE GENOMIC DNA]</scope>
    <source>
        <strain evidence="3">JCM 14370</strain>
    </source>
</reference>
<comment type="caution">
    <text evidence="2">The sequence shown here is derived from an EMBL/GenBank/DDBJ whole genome shotgun (WGS) entry which is preliminary data.</text>
</comment>
<organism evidence="2 3">
    <name type="scientific">Deinococcus roseus</name>
    <dbReference type="NCBI Taxonomy" id="392414"/>
    <lineage>
        <taxon>Bacteria</taxon>
        <taxon>Thermotogati</taxon>
        <taxon>Deinococcota</taxon>
        <taxon>Deinococci</taxon>
        <taxon>Deinococcales</taxon>
        <taxon>Deinococcaceae</taxon>
        <taxon>Deinococcus</taxon>
    </lineage>
</organism>
<dbReference type="Gene3D" id="3.10.180.10">
    <property type="entry name" value="2,3-Dihydroxybiphenyl 1,2-Dioxygenase, domain 1"/>
    <property type="match status" value="1"/>
</dbReference>
<dbReference type="InterPro" id="IPR004360">
    <property type="entry name" value="Glyas_Fos-R_dOase_dom"/>
</dbReference>
<proteinExistence type="predicted"/>
<dbReference type="EMBL" id="BMOD01000021">
    <property type="protein sequence ID" value="GGJ49913.1"/>
    <property type="molecule type" value="Genomic_DNA"/>
</dbReference>
<keyword evidence="3" id="KW-1185">Reference proteome</keyword>
<evidence type="ECO:0000259" key="1">
    <source>
        <dbReference type="PROSITE" id="PS51819"/>
    </source>
</evidence>
<dbReference type="PROSITE" id="PS51819">
    <property type="entry name" value="VOC"/>
    <property type="match status" value="1"/>
</dbReference>
<evidence type="ECO:0000313" key="2">
    <source>
        <dbReference type="EMBL" id="GGJ49913.1"/>
    </source>
</evidence>
<sequence>MTSEVSPILDLFSLTLEVNHLQKACDFYQQVVGLKVQALDEKQGTCTLEFSSGQQLHLWMPITRQVPSERLSQLGARGGSHVHWAMQIPKGTLQQAREHLGQHGIPWQEIDLASGDQPADLGLYFWDPAFHGLELREVDVQDERFPVVPPGQAAETGLPVVGLREVALAFQDYAAMKQRLPEAYGFAFLKEMEDRNFAQFTLGPWPERDGLFTPRRWLYAWDPQVGLADMLGGEHATVTFLADVDAVEKRVRQSGLSHFRDEQGLVVCDPEGHVFEFVPFEFMQD</sequence>
<protein>
    <recommendedName>
        <fullName evidence="1">VOC domain-containing protein</fullName>
    </recommendedName>
</protein>
<dbReference type="Proteomes" id="UP000632222">
    <property type="component" value="Unassembled WGS sequence"/>
</dbReference>
<feature type="domain" description="VOC" evidence="1">
    <location>
        <begin position="10"/>
        <end position="138"/>
    </location>
</feature>
<name>A0ABQ2D8M8_9DEIO</name>
<dbReference type="InterPro" id="IPR029068">
    <property type="entry name" value="Glyas_Bleomycin-R_OHBP_Dase"/>
</dbReference>
<dbReference type="InterPro" id="IPR037523">
    <property type="entry name" value="VOC_core"/>
</dbReference>